<dbReference type="InterPro" id="IPR018076">
    <property type="entry name" value="T2SS_GspF_dom"/>
</dbReference>
<feature type="transmembrane region" description="Helical" evidence="6">
    <location>
        <begin position="53"/>
        <end position="74"/>
    </location>
</feature>
<feature type="transmembrane region" description="Helical" evidence="6">
    <location>
        <begin position="221"/>
        <end position="240"/>
    </location>
</feature>
<evidence type="ECO:0000256" key="6">
    <source>
        <dbReference type="SAM" id="Phobius"/>
    </source>
</evidence>
<evidence type="ECO:0000259" key="7">
    <source>
        <dbReference type="Pfam" id="PF00482"/>
    </source>
</evidence>
<keyword evidence="4 6" id="KW-1133">Transmembrane helix</keyword>
<sequence>MPPLVPALGGALAVAGILALVAGIRRVPELPDTGPRRSVLLGRWRGVRRSTRLLLLAGLVAGIVAYLLTGWLIAVPVGPLAVAGLPLLLSAPAGAERVAKLEALEEWTRGLAGVLTVGVGLEEALRATLRSTPPAIRPEVTRLVARIRARVGTEDSLRAFADDLDDEVGDTVASYLILGARRRGQGLASVLNTLAESVAHEVRDARAIEADRAKPRTTARVVTLLTVGALGLLAFSGEYMDPYRTAAGQVLLVFYLTGYVVLLIWMRQMTAGKKAPRFLGTAVAGGEA</sequence>
<gene>
    <name evidence="8" type="ORF">HDG69_001932</name>
</gene>
<keyword evidence="5 6" id="KW-0472">Membrane</keyword>
<dbReference type="EMBL" id="JABEZU010000002">
    <property type="protein sequence ID" value="NOV97357.1"/>
    <property type="molecule type" value="Genomic_DNA"/>
</dbReference>
<dbReference type="Proteomes" id="UP000757540">
    <property type="component" value="Unassembled WGS sequence"/>
</dbReference>
<evidence type="ECO:0000313" key="8">
    <source>
        <dbReference type="EMBL" id="NOV97357.1"/>
    </source>
</evidence>
<dbReference type="RefSeq" id="WP_171783575.1">
    <property type="nucleotide sequence ID" value="NZ_BAAAML010000006.1"/>
</dbReference>
<comment type="subcellular location">
    <subcellularLocation>
        <location evidence="1">Cell membrane</location>
        <topology evidence="1">Multi-pass membrane protein</topology>
    </subcellularLocation>
</comment>
<feature type="transmembrane region" description="Helical" evidence="6">
    <location>
        <begin position="6"/>
        <end position="27"/>
    </location>
</feature>
<organism evidence="8 9">
    <name type="scientific">Isoptericola halotolerans</name>
    <dbReference type="NCBI Taxonomy" id="300560"/>
    <lineage>
        <taxon>Bacteria</taxon>
        <taxon>Bacillati</taxon>
        <taxon>Actinomycetota</taxon>
        <taxon>Actinomycetes</taxon>
        <taxon>Micrococcales</taxon>
        <taxon>Promicromonosporaceae</taxon>
        <taxon>Isoptericola</taxon>
    </lineage>
</organism>
<feature type="transmembrane region" description="Helical" evidence="6">
    <location>
        <begin position="80"/>
        <end position="99"/>
    </location>
</feature>
<keyword evidence="9" id="KW-1185">Reference proteome</keyword>
<dbReference type="PANTHER" id="PTHR35007">
    <property type="entry name" value="INTEGRAL MEMBRANE PROTEIN-RELATED"/>
    <property type="match status" value="1"/>
</dbReference>
<reference evidence="8 9" key="1">
    <citation type="submission" date="2020-05" db="EMBL/GenBank/DDBJ databases">
        <title>Genomic Encyclopedia of Type Strains, Phase III (KMG-III): the genomes of soil and plant-associated and newly described type strains.</title>
        <authorList>
            <person name="Whitman W."/>
        </authorList>
    </citation>
    <scope>NUCLEOTIDE SEQUENCE [LARGE SCALE GENOMIC DNA]</scope>
    <source>
        <strain evidence="8 9">KCTC 19046</strain>
    </source>
</reference>
<evidence type="ECO:0000256" key="5">
    <source>
        <dbReference type="ARBA" id="ARBA00023136"/>
    </source>
</evidence>
<comment type="caution">
    <text evidence="8">The sequence shown here is derived from an EMBL/GenBank/DDBJ whole genome shotgun (WGS) entry which is preliminary data.</text>
</comment>
<keyword evidence="3 6" id="KW-0812">Transmembrane</keyword>
<feature type="domain" description="Type II secretion system protein GspF" evidence="7">
    <location>
        <begin position="107"/>
        <end position="233"/>
    </location>
</feature>
<proteinExistence type="predicted"/>
<evidence type="ECO:0000256" key="2">
    <source>
        <dbReference type="ARBA" id="ARBA00022475"/>
    </source>
</evidence>
<dbReference type="Pfam" id="PF00482">
    <property type="entry name" value="T2SSF"/>
    <property type="match status" value="1"/>
</dbReference>
<accession>A0ABX2A3C5</accession>
<name>A0ABX2A3C5_9MICO</name>
<protein>
    <submittedName>
        <fullName evidence="8">Flp pilus assembly protein TadB</fullName>
    </submittedName>
</protein>
<evidence type="ECO:0000256" key="3">
    <source>
        <dbReference type="ARBA" id="ARBA00022692"/>
    </source>
</evidence>
<keyword evidence="2" id="KW-1003">Cell membrane</keyword>
<evidence type="ECO:0000313" key="9">
    <source>
        <dbReference type="Proteomes" id="UP000757540"/>
    </source>
</evidence>
<evidence type="ECO:0000256" key="1">
    <source>
        <dbReference type="ARBA" id="ARBA00004651"/>
    </source>
</evidence>
<dbReference type="PANTHER" id="PTHR35007:SF3">
    <property type="entry name" value="POSSIBLE CONSERVED ALANINE RICH MEMBRANE PROTEIN"/>
    <property type="match status" value="1"/>
</dbReference>
<feature type="transmembrane region" description="Helical" evidence="6">
    <location>
        <begin position="246"/>
        <end position="265"/>
    </location>
</feature>
<evidence type="ECO:0000256" key="4">
    <source>
        <dbReference type="ARBA" id="ARBA00022989"/>
    </source>
</evidence>